<dbReference type="NCBIfam" id="TIGR00067">
    <property type="entry name" value="glut_race"/>
    <property type="match status" value="1"/>
</dbReference>
<feature type="binding site" evidence="8">
    <location>
        <begin position="77"/>
        <end position="78"/>
    </location>
    <ligand>
        <name>substrate</name>
    </ligand>
</feature>
<keyword evidence="6 8" id="KW-0961">Cell wall biogenesis/degradation</keyword>
<evidence type="ECO:0000256" key="2">
    <source>
        <dbReference type="ARBA" id="ARBA00013090"/>
    </source>
</evidence>
<dbReference type="GO" id="GO:0042802">
    <property type="term" value="F:identical protein binding"/>
    <property type="evidence" value="ECO:0007669"/>
    <property type="project" value="UniProtKB-ARBA"/>
</dbReference>
<keyword evidence="4 8" id="KW-0573">Peptidoglycan synthesis</keyword>
<keyword evidence="5 8" id="KW-0413">Isomerase</keyword>
<dbReference type="Pfam" id="PF01177">
    <property type="entry name" value="Asp_Glu_race"/>
    <property type="match status" value="1"/>
</dbReference>
<evidence type="ECO:0000256" key="7">
    <source>
        <dbReference type="ARBA" id="ARBA00070053"/>
    </source>
</evidence>
<evidence type="ECO:0000256" key="4">
    <source>
        <dbReference type="ARBA" id="ARBA00022984"/>
    </source>
</evidence>
<dbReference type="GO" id="GO:0009252">
    <property type="term" value="P:peptidoglycan biosynthetic process"/>
    <property type="evidence" value="ECO:0007669"/>
    <property type="project" value="UniProtKB-UniRule"/>
</dbReference>
<dbReference type="InterPro" id="IPR015942">
    <property type="entry name" value="Asp/Glu/hydantoin_racemase"/>
</dbReference>
<dbReference type="Gene3D" id="3.40.50.1860">
    <property type="match status" value="2"/>
</dbReference>
<dbReference type="KEGG" id="ntr:B0W44_04460"/>
<name>A0A1U9K537_9BACL</name>
<organism evidence="9 10">
    <name type="scientific">Novibacillus thermophilus</name>
    <dbReference type="NCBI Taxonomy" id="1471761"/>
    <lineage>
        <taxon>Bacteria</taxon>
        <taxon>Bacillati</taxon>
        <taxon>Bacillota</taxon>
        <taxon>Bacilli</taxon>
        <taxon>Bacillales</taxon>
        <taxon>Thermoactinomycetaceae</taxon>
        <taxon>Novibacillus</taxon>
    </lineage>
</organism>
<dbReference type="UniPathway" id="UPA00219"/>
<comment type="pathway">
    <text evidence="8">Cell wall biogenesis; peptidoglycan biosynthesis.</text>
</comment>
<keyword evidence="10" id="KW-1185">Reference proteome</keyword>
<dbReference type="PANTHER" id="PTHR21198:SF2">
    <property type="entry name" value="GLUTAMATE RACEMASE"/>
    <property type="match status" value="1"/>
</dbReference>
<feature type="binding site" evidence="8">
    <location>
        <begin position="12"/>
        <end position="13"/>
    </location>
    <ligand>
        <name>substrate</name>
    </ligand>
</feature>
<dbReference type="EC" id="5.1.1.3" evidence="2 8"/>
<dbReference type="InterPro" id="IPR018187">
    <property type="entry name" value="Asp/Glu_racemase_AS_1"/>
</dbReference>
<sequence>MNRETKVIGILDSGVGGLTVVREVMRQLPYERIVYFGDTAHCPYGSRTPEEVRQFTLDIVDFLTTSFSLKALVMACNTATAVALEDVRQKVDVPVIGVIHPGARSAVQASTNGRIGVIGTERTVQSGAYRRALTRLKADLHIVSLACPSFVPLVESGRAEADDVFPIVQQALTPLFNDDIDTLILGCTHYPLLRKHIARAMGDGVTLISSATETARELKSIMLQQNTLTLDPSERPEHRYFTSGSPRLFRQIAASCLQLTLDAKHVHLEKV</sequence>
<keyword evidence="3 8" id="KW-0133">Cell shape</keyword>
<evidence type="ECO:0000256" key="6">
    <source>
        <dbReference type="ARBA" id="ARBA00023316"/>
    </source>
</evidence>
<evidence type="ECO:0000256" key="1">
    <source>
        <dbReference type="ARBA" id="ARBA00001602"/>
    </source>
</evidence>
<dbReference type="PROSITE" id="PS00924">
    <property type="entry name" value="ASP_GLU_RACEMASE_2"/>
    <property type="match status" value="1"/>
</dbReference>
<evidence type="ECO:0000256" key="5">
    <source>
        <dbReference type="ARBA" id="ARBA00023235"/>
    </source>
</evidence>
<gene>
    <name evidence="8" type="primary">murI</name>
    <name evidence="9" type="ORF">B0W44_04460</name>
</gene>
<comment type="catalytic activity">
    <reaction evidence="1 8">
        <text>L-glutamate = D-glutamate</text>
        <dbReference type="Rhea" id="RHEA:12813"/>
        <dbReference type="ChEBI" id="CHEBI:29985"/>
        <dbReference type="ChEBI" id="CHEBI:29986"/>
        <dbReference type="EC" id="5.1.1.3"/>
    </reaction>
</comment>
<evidence type="ECO:0000256" key="3">
    <source>
        <dbReference type="ARBA" id="ARBA00022960"/>
    </source>
</evidence>
<dbReference type="GO" id="GO:0008360">
    <property type="term" value="P:regulation of cell shape"/>
    <property type="evidence" value="ECO:0007669"/>
    <property type="project" value="UniProtKB-KW"/>
</dbReference>
<dbReference type="EMBL" id="CP019699">
    <property type="protein sequence ID" value="AQS55133.1"/>
    <property type="molecule type" value="Genomic_DNA"/>
</dbReference>
<dbReference type="AlphaFoldDB" id="A0A1U9K537"/>
<evidence type="ECO:0000256" key="8">
    <source>
        <dbReference type="HAMAP-Rule" id="MF_00258"/>
    </source>
</evidence>
<feature type="active site" description="Proton donor/acceptor" evidence="8">
    <location>
        <position position="187"/>
    </location>
</feature>
<dbReference type="GO" id="GO:0008881">
    <property type="term" value="F:glutamate racemase activity"/>
    <property type="evidence" value="ECO:0007669"/>
    <property type="project" value="UniProtKB-UniRule"/>
</dbReference>
<dbReference type="PANTHER" id="PTHR21198">
    <property type="entry name" value="GLUTAMATE RACEMASE"/>
    <property type="match status" value="1"/>
</dbReference>
<feature type="binding site" evidence="8">
    <location>
        <begin position="188"/>
        <end position="189"/>
    </location>
    <ligand>
        <name>substrate</name>
    </ligand>
</feature>
<dbReference type="InterPro" id="IPR001920">
    <property type="entry name" value="Asp/Glu_race"/>
</dbReference>
<dbReference type="OrthoDB" id="9801055at2"/>
<feature type="active site" description="Proton donor/acceptor" evidence="8">
    <location>
        <position position="76"/>
    </location>
</feature>
<proteinExistence type="inferred from homology"/>
<evidence type="ECO:0000313" key="10">
    <source>
        <dbReference type="Proteomes" id="UP000188603"/>
    </source>
</evidence>
<dbReference type="HAMAP" id="MF_00258">
    <property type="entry name" value="Glu_racemase"/>
    <property type="match status" value="1"/>
</dbReference>
<reference evidence="9 10" key="1">
    <citation type="journal article" date="2015" name="Int. J. Syst. Evol. Microbiol.">
        <title>Novibacillus thermophilus gen. nov., sp. nov., a Gram-staining-negative and moderately thermophilic member of the family Thermoactinomycetaceae.</title>
        <authorList>
            <person name="Yang G."/>
            <person name="Chen J."/>
            <person name="Zhou S."/>
        </authorList>
    </citation>
    <scope>NUCLEOTIDE SEQUENCE [LARGE SCALE GENOMIC DNA]</scope>
    <source>
        <strain evidence="9 10">SG-1</strain>
    </source>
</reference>
<dbReference type="STRING" id="1471761.B0W44_04460"/>
<comment type="function">
    <text evidence="8">Provides the (R)-glutamate required for cell wall biosynthesis.</text>
</comment>
<dbReference type="InterPro" id="IPR004391">
    <property type="entry name" value="Glu_race"/>
</dbReference>
<protein>
    <recommendedName>
        <fullName evidence="7 8">Glutamate racemase</fullName>
        <ecNumber evidence="2 8">5.1.1.3</ecNumber>
    </recommendedName>
</protein>
<comment type="similarity">
    <text evidence="8">Belongs to the aspartate/glutamate racemases family.</text>
</comment>
<dbReference type="NCBIfam" id="NF002035">
    <property type="entry name" value="PRK00865.1-3"/>
    <property type="match status" value="1"/>
</dbReference>
<accession>A0A1U9K537</accession>
<dbReference type="InterPro" id="IPR033134">
    <property type="entry name" value="Asp/Glu_racemase_AS_2"/>
</dbReference>
<dbReference type="PROSITE" id="PS00923">
    <property type="entry name" value="ASP_GLU_RACEMASE_1"/>
    <property type="match status" value="1"/>
</dbReference>
<dbReference type="RefSeq" id="WP_077718952.1">
    <property type="nucleotide sequence ID" value="NZ_CP019699.1"/>
</dbReference>
<feature type="binding site" evidence="8">
    <location>
        <begin position="44"/>
        <end position="45"/>
    </location>
    <ligand>
        <name>substrate</name>
    </ligand>
</feature>
<dbReference type="GO" id="GO:0071555">
    <property type="term" value="P:cell wall organization"/>
    <property type="evidence" value="ECO:0007669"/>
    <property type="project" value="UniProtKB-KW"/>
</dbReference>
<evidence type="ECO:0000313" key="9">
    <source>
        <dbReference type="EMBL" id="AQS55133.1"/>
    </source>
</evidence>
<dbReference type="Proteomes" id="UP000188603">
    <property type="component" value="Chromosome"/>
</dbReference>
<dbReference type="SUPFAM" id="SSF53681">
    <property type="entry name" value="Aspartate/glutamate racemase"/>
    <property type="match status" value="2"/>
</dbReference>
<dbReference type="FunFam" id="3.40.50.1860:FF:000002">
    <property type="entry name" value="Glutamate racemase"/>
    <property type="match status" value="1"/>
</dbReference>